<keyword evidence="6" id="KW-0677">Repeat</keyword>
<reference evidence="17 18" key="1">
    <citation type="journal article" date="2024" name="Microbiol. Resour. Announc.">
        <title>Genome annotations for the ascomycete fungi Trichoderma harzianum, Trichoderma aggressivum, and Purpureocillium lilacinum.</title>
        <authorList>
            <person name="Beijen E.P.W."/>
            <person name="Ohm R.A."/>
        </authorList>
    </citation>
    <scope>NUCLEOTIDE SEQUENCE [LARGE SCALE GENOMIC DNA]</scope>
    <source>
        <strain evidence="17 18">CBS 150709</strain>
    </source>
</reference>
<comment type="caution">
    <text evidence="17">The sequence shown here is derived from an EMBL/GenBank/DDBJ whole genome shotgun (WGS) entry which is preliminary data.</text>
</comment>
<feature type="domain" description="KOW" evidence="15">
    <location>
        <begin position="1734"/>
        <end position="1762"/>
    </location>
</feature>
<feature type="compositionally biased region" description="Gly residues" evidence="14">
    <location>
        <begin position="2016"/>
        <end position="2038"/>
    </location>
</feature>
<evidence type="ECO:0000256" key="6">
    <source>
        <dbReference type="ARBA" id="ARBA00022737"/>
    </source>
</evidence>
<dbReference type="InterPro" id="IPR022581">
    <property type="entry name" value="Spt5_N"/>
</dbReference>
<evidence type="ECO:0000313" key="17">
    <source>
        <dbReference type="EMBL" id="KAK4078422.1"/>
    </source>
</evidence>
<dbReference type="SMART" id="SM00739">
    <property type="entry name" value="KOW"/>
    <property type="match status" value="5"/>
</dbReference>
<dbReference type="CDD" id="cd06081">
    <property type="entry name" value="KOW_Spt5_1"/>
    <property type="match status" value="1"/>
</dbReference>
<dbReference type="Gene3D" id="2.30.30.30">
    <property type="match status" value="3"/>
</dbReference>
<dbReference type="Pfam" id="PF23291">
    <property type="entry name" value="KOW4_SPT5"/>
    <property type="match status" value="1"/>
</dbReference>
<comment type="subunit">
    <text evidence="10">Component of the SPT4-SPT5 complex. Interacts with RNA polymerase II.</text>
</comment>
<dbReference type="InterPro" id="IPR024945">
    <property type="entry name" value="Spt5_C_dom"/>
</dbReference>
<evidence type="ECO:0000256" key="11">
    <source>
        <dbReference type="ARBA" id="ARBA00029865"/>
    </source>
</evidence>
<evidence type="ECO:0000256" key="10">
    <source>
        <dbReference type="ARBA" id="ARBA00025870"/>
    </source>
</evidence>
<dbReference type="Pfam" id="PF11942">
    <property type="entry name" value="Spt5_N"/>
    <property type="match status" value="1"/>
</dbReference>
<evidence type="ECO:0000256" key="8">
    <source>
        <dbReference type="ARBA" id="ARBA00023242"/>
    </source>
</evidence>
<evidence type="ECO:0000256" key="12">
    <source>
        <dbReference type="ARBA" id="ARBA00031006"/>
    </source>
</evidence>
<dbReference type="InterPro" id="IPR005824">
    <property type="entry name" value="KOW"/>
</dbReference>
<keyword evidence="7" id="KW-0804">Transcription</keyword>
<dbReference type="InterPro" id="IPR041977">
    <property type="entry name" value="KOW_Spt5_4"/>
</dbReference>
<dbReference type="InterPro" id="IPR041978">
    <property type="entry name" value="KOW_Spt5_5"/>
</dbReference>
<feature type="repeat" description="WD" evidence="13">
    <location>
        <begin position="735"/>
        <end position="777"/>
    </location>
</feature>
<dbReference type="InterPro" id="IPR036735">
    <property type="entry name" value="NGN_dom_sf"/>
</dbReference>
<evidence type="ECO:0000256" key="14">
    <source>
        <dbReference type="SAM" id="MobiDB-lite"/>
    </source>
</evidence>
<feature type="compositionally biased region" description="Low complexity" evidence="14">
    <location>
        <begin position="349"/>
        <end position="368"/>
    </location>
</feature>
<dbReference type="InterPro" id="IPR039385">
    <property type="entry name" value="NGN_Euk"/>
</dbReference>
<dbReference type="Pfam" id="PF23042">
    <property type="entry name" value="KOW1_SPT5"/>
    <property type="match status" value="1"/>
</dbReference>
<feature type="region of interest" description="Disordered" evidence="14">
    <location>
        <begin position="1573"/>
        <end position="1592"/>
    </location>
</feature>
<dbReference type="Pfam" id="PF03439">
    <property type="entry name" value="Spt5-NGN"/>
    <property type="match status" value="1"/>
</dbReference>
<dbReference type="CDD" id="cd06085">
    <property type="entry name" value="KOW_Spt5_5"/>
    <property type="match status" value="1"/>
</dbReference>
<evidence type="ECO:0000256" key="5">
    <source>
        <dbReference type="ARBA" id="ARBA00022574"/>
    </source>
</evidence>
<feature type="region of interest" description="Disordered" evidence="14">
    <location>
        <begin position="1192"/>
        <end position="1358"/>
    </location>
</feature>
<dbReference type="Gene3D" id="2.130.10.10">
    <property type="entry name" value="YVTN repeat-like/Quinoprotein amine dehydrogenase"/>
    <property type="match status" value="1"/>
</dbReference>
<feature type="compositionally biased region" description="Low complexity" evidence="14">
    <location>
        <begin position="230"/>
        <end position="245"/>
    </location>
</feature>
<keyword evidence="18" id="KW-1185">Reference proteome</keyword>
<feature type="domain" description="KOW" evidence="15">
    <location>
        <begin position="1857"/>
        <end position="1882"/>
    </location>
</feature>
<dbReference type="InterPro" id="IPR041975">
    <property type="entry name" value="KOW_Spt5_2"/>
</dbReference>
<dbReference type="Pfam" id="PF23037">
    <property type="entry name" value="KOWx_SPT5"/>
    <property type="match status" value="1"/>
</dbReference>
<feature type="compositionally biased region" description="Gly residues" evidence="14">
    <location>
        <begin position="2213"/>
        <end position="2222"/>
    </location>
</feature>
<proteinExistence type="inferred from homology"/>
<dbReference type="InterPro" id="IPR019775">
    <property type="entry name" value="WD40_repeat_CS"/>
</dbReference>
<dbReference type="PROSITE" id="PS50082">
    <property type="entry name" value="WD_REPEATS_2"/>
    <property type="match status" value="3"/>
</dbReference>
<feature type="compositionally biased region" description="Polar residues" evidence="14">
    <location>
        <begin position="837"/>
        <end position="846"/>
    </location>
</feature>
<dbReference type="InterPro" id="IPR041976">
    <property type="entry name" value="KOW_Spt5_3"/>
</dbReference>
<dbReference type="PANTHER" id="PTHR11125:SF7">
    <property type="entry name" value="TRANSCRIPTION ELONGATION FACTOR SPT5"/>
    <property type="match status" value="1"/>
</dbReference>
<feature type="compositionally biased region" description="Acidic residues" evidence="14">
    <location>
        <begin position="1209"/>
        <end position="1222"/>
    </location>
</feature>
<feature type="region of interest" description="Disordered" evidence="14">
    <location>
        <begin position="336"/>
        <end position="560"/>
    </location>
</feature>
<dbReference type="PROSITE" id="PS00678">
    <property type="entry name" value="WD_REPEATS_1"/>
    <property type="match status" value="2"/>
</dbReference>
<dbReference type="InterPro" id="IPR039659">
    <property type="entry name" value="SPT5"/>
</dbReference>
<dbReference type="Pfam" id="PF23290">
    <property type="entry name" value="KOW5_SPT5"/>
    <property type="match status" value="1"/>
</dbReference>
<feature type="compositionally biased region" description="Acidic residues" evidence="14">
    <location>
        <begin position="1327"/>
        <end position="1351"/>
    </location>
</feature>
<organism evidence="17 18">
    <name type="scientific">Purpureocillium lilacinum</name>
    <name type="common">Paecilomyces lilacinus</name>
    <dbReference type="NCBI Taxonomy" id="33203"/>
    <lineage>
        <taxon>Eukaryota</taxon>
        <taxon>Fungi</taxon>
        <taxon>Dikarya</taxon>
        <taxon>Ascomycota</taxon>
        <taxon>Pezizomycotina</taxon>
        <taxon>Sordariomycetes</taxon>
        <taxon>Hypocreomycetidae</taxon>
        <taxon>Hypocreales</taxon>
        <taxon>Ophiocordycipitaceae</taxon>
        <taxon>Purpureocillium</taxon>
    </lineage>
</organism>
<comment type="similarity">
    <text evidence="2">Belongs to the SPT5 family.</text>
</comment>
<feature type="region of interest" description="Disordered" evidence="14">
    <location>
        <begin position="191"/>
        <end position="245"/>
    </location>
</feature>
<dbReference type="CDD" id="cd06083">
    <property type="entry name" value="KOW_Spt5_3"/>
    <property type="match status" value="1"/>
</dbReference>
<feature type="compositionally biased region" description="Polar residues" evidence="14">
    <location>
        <begin position="529"/>
        <end position="539"/>
    </location>
</feature>
<dbReference type="CDD" id="cd06082">
    <property type="entry name" value="KOW_Spt5_2"/>
    <property type="match status" value="1"/>
</dbReference>
<feature type="compositionally biased region" description="Polar residues" evidence="14">
    <location>
        <begin position="2099"/>
        <end position="2113"/>
    </location>
</feature>
<evidence type="ECO:0000256" key="4">
    <source>
        <dbReference type="ARBA" id="ARBA00021370"/>
    </source>
</evidence>
<feature type="compositionally biased region" description="Basic residues" evidence="14">
    <location>
        <begin position="1311"/>
        <end position="1320"/>
    </location>
</feature>
<dbReference type="SMART" id="SM00320">
    <property type="entry name" value="WD40"/>
    <property type="match status" value="4"/>
</dbReference>
<dbReference type="InterPro" id="IPR014722">
    <property type="entry name" value="Rib_uL2_dom2"/>
</dbReference>
<dbReference type="InterPro" id="IPR057936">
    <property type="entry name" value="KOWx_Spt5"/>
</dbReference>
<feature type="repeat" description="WD" evidence="13">
    <location>
        <begin position="889"/>
        <end position="923"/>
    </location>
</feature>
<dbReference type="InterPro" id="IPR005100">
    <property type="entry name" value="NGN-domain"/>
</dbReference>
<dbReference type="Gene3D" id="3.30.70.940">
    <property type="entry name" value="NusG, N-terminal domain"/>
    <property type="match status" value="1"/>
</dbReference>
<evidence type="ECO:0000256" key="3">
    <source>
        <dbReference type="ARBA" id="ARBA00020181"/>
    </source>
</evidence>
<keyword evidence="5 13" id="KW-0853">WD repeat</keyword>
<feature type="compositionally biased region" description="Low complexity" evidence="14">
    <location>
        <begin position="2179"/>
        <end position="2212"/>
    </location>
</feature>
<evidence type="ECO:0000259" key="15">
    <source>
        <dbReference type="SMART" id="SM00739"/>
    </source>
</evidence>
<dbReference type="PANTHER" id="PTHR11125">
    <property type="entry name" value="SUPPRESSOR OF TY 5"/>
    <property type="match status" value="1"/>
</dbReference>
<dbReference type="SUPFAM" id="SSF50978">
    <property type="entry name" value="WD40 repeat-like"/>
    <property type="match status" value="1"/>
</dbReference>
<gene>
    <name evidence="17" type="ORF">Purlil1_11993</name>
</gene>
<dbReference type="Pfam" id="PF23284">
    <property type="entry name" value="KOW2_Spt5"/>
    <property type="match status" value="1"/>
</dbReference>
<dbReference type="SUPFAM" id="SSF50104">
    <property type="entry name" value="Translation proteins SH3-like domain"/>
    <property type="match status" value="1"/>
</dbReference>
<feature type="domain" description="KOW" evidence="15">
    <location>
        <begin position="1681"/>
        <end position="1708"/>
    </location>
</feature>
<dbReference type="InterPro" id="IPR015943">
    <property type="entry name" value="WD40/YVTN_repeat-like_dom_sf"/>
</dbReference>
<dbReference type="Pfam" id="PF12815">
    <property type="entry name" value="CTD"/>
    <property type="match status" value="1"/>
</dbReference>
<comment type="subcellular location">
    <subcellularLocation>
        <location evidence="1">Nucleus</location>
    </subcellularLocation>
</comment>
<evidence type="ECO:0000256" key="1">
    <source>
        <dbReference type="ARBA" id="ARBA00004123"/>
    </source>
</evidence>
<feature type="region of interest" description="Disordered" evidence="14">
    <location>
        <begin position="1130"/>
        <end position="1161"/>
    </location>
</feature>
<dbReference type="InterPro" id="IPR041973">
    <property type="entry name" value="KOW_Spt5_1"/>
</dbReference>
<dbReference type="SMART" id="SM01104">
    <property type="entry name" value="CTD"/>
    <property type="match status" value="1"/>
</dbReference>
<feature type="compositionally biased region" description="Low complexity" evidence="14">
    <location>
        <begin position="2223"/>
        <end position="2245"/>
    </location>
</feature>
<name>A0ABR0BIL4_PURLI</name>
<dbReference type="InterPro" id="IPR001680">
    <property type="entry name" value="WD40_rpt"/>
</dbReference>
<keyword evidence="8" id="KW-0539">Nucleus</keyword>
<evidence type="ECO:0000313" key="18">
    <source>
        <dbReference type="Proteomes" id="UP001287286"/>
    </source>
</evidence>
<feature type="region of interest" description="Disordered" evidence="14">
    <location>
        <begin position="825"/>
        <end position="849"/>
    </location>
</feature>
<accession>A0ABR0BIL4</accession>
<dbReference type="EMBL" id="JAWRVI010000084">
    <property type="protein sequence ID" value="KAK4078422.1"/>
    <property type="molecule type" value="Genomic_DNA"/>
</dbReference>
<sequence length="2268" mass="239608">MYDGGGGVTRCCRGAGVTRDRGGRFSGRVSPVSTPGTWSVWPGTSAAGRSVAGLGLLGQVGTECRHGRLPGSVPARPAQHRPAPVPLHCLGDARHGTRLLGKIKNETICRCLTRRLHVVNFIIAELQPAPNRPTNRRTLTRVVLHAINTGDGCAKRGSWADSHRGTTQPRRPALTPRRLFITSRRKAGDLRAFEPAASVSSHPTASRARGRREQQSRCLPARLEDDAAMSQSQQQSLARRPVGAAPGVAPGGGAHAGGVLYGGAGAGGGGGGGGVAAAGSAGSAGAAVGGAGAAASAVVAAGTGTGTGAGTGAAVSAPASVVPAGISAAAAVPVATPADGGRQDEQHMSAATPTGTTSTTTCTTTASSPHGGQMQHQMASSSASSRDYAPHIKLDHPPAPAIAHGQHHPQSPPSSAVPNILQPGGMSRQPAMSPNAAPAMHGSMPPPSAAAPASSSSQQPASSHDYHHQTPSKPSLTMPHSHSYSRSSPAAAAYDTPPSASYHAYTPTTPGGSSSQFMSPGDGAKYNAPGSQRNFSNTPLGLADIRPRADSSMSDGAPGSVGHDLVNTQPGPSNYLAPWAVYAFDWCKWRPQGNSAGKLAVGSYLEDGHNFVSPCSPLTHAAHRPSDPPVQIQILDSQVVHSPPEVYTPGASKYSLEFNKVAEATHSYPVTRLLWEPPSSQKQSTDLLATSGDHLRLWSLPSETPANPGNNITRASRDAAVTKLTPLALLSNSKTPDHTAPLTSLDWNTVSPSLIITSSIDTTCTIWDIPSLTAKTQLIAHDKEVYDVRFCANSVDVFVSCGQDGSVRMFDLRSLEHSTIIYEPTGKEDRDNAGRVSPTTAQQSMTTPPPLLRLATSPHDTHLLATFAQDSNIIRILDVRQPGQALLELRGHTNSINCLEWSPLRRGTLASGGDDCQVLVWDLLSSNSSIGGPPINGTPQQDNHRNPVACWDCEYEVGNLGWVPQLPNSDYGEWLGNTSAGRPKGTHWACCGVVYVGDFKAMGGLPARGLDLQVVGRKGAKPPALFVPLCPALVQGGSGCGDDVGGRTGGGGGFRNHGDFNGASFCANLAYDSRIEQSSRAVTCPPAGIPPPAHYINGAELSIACLKPERLDIELTGESDAIGFLACQPEQRDNSSSINKHSTPASSTPEKLSAVSDTSVPRRSAVLRFQEEPQPRATASSAQTMASNELPRFDDSEDEEDFNPAPADLSEDEGAEREEEDERPNRNAPARRSDAVDDDDDVPRRRSRASGSGDREEEDDGDVRARDGDDDDDENARSNGEDEGRGDDEEGEGADDDDEEDDEDEDDVQQGHRRKRRRDRRNAFFDIEAEVDDEDEGEDEEKDGEEIEDFIDNAHPDDVAESARLDDDRRHRELDRRREMEASMDAEKQAEILRQRYGKRGPSKGFGDSAVVPKRLLLPSVDDPSIWAVRCKEGKEREVVMSITKRIEERVGTKGELAITAAFERGGAQSVMKGFIYVEAQRQTDILVALDGMLNVYPRSKMTLVDIKDMPELLRVTKTPTLEPGAWVRLRRPAKHAGDLAQVLDVTENGLEARVRFIPRLDYGMRDDALASLTTDGKRKRPGGMAGPRPPQRLFSEVEARKRHPRHIQGNPTTNTWSYMGDEFENGFQVRDVKIQQLVVTDVNPSLEEVTRFASGAEDGTENLDLKALAASLKDSNTLVTYLPGDIVEVYSGEQRGVVGKATNVQGDIVTMSVTEGDLNGQTIEVPIKALRKRFKIGDHVKVIGGSKFRDEVGTVVKISEDRVTLLTDQTNTEVTVFSKDLREASDIGGQGSLGQYTLHDLVQLDPTTVGCVVKVDRESLVVLDQYGDTRQVMPSQISNKLPKRKQAVAADRDGSEIRLDDKVKEFTGQQRQGKIIHIHRSYIFLHTNDSTENAGVFVTKASMVNTVAAKGGRVSSASSGPDLDAMNPALKIHKNGAENKPLQQPVKTFGRDRAINQTAIIKKGPYKGLLGIVKDTTDTHARVELHTKGKTITVPRESLSFRDKTTGATIDINGRGRGPPGGGLGRGGGDRVPGWQGGSRTPMGAGGSDRVPAWGSRTPAAAGGRTPAWKAQDYSGSRTPAWADGSRTVNPYDGSRTAYGSGSRTPAWQSGARTPAVGDAFGAGSRTPAYGGSGGMDSWGSGSKTPAWGASAPTPGASGNDSWGYTPGASGSGPYDAPTPGAAMGAPTPGALNAPTPGAYSAPTPAASAPTPGGGWQGGWGADAAPTPAAGAPTPGASGYYGAPTPAAYGGLPETPAASGPRYTDDD</sequence>
<feature type="compositionally biased region" description="Polar residues" evidence="14">
    <location>
        <begin position="1134"/>
        <end position="1161"/>
    </location>
</feature>
<feature type="compositionally biased region" description="Low complexity" evidence="14">
    <location>
        <begin position="479"/>
        <end position="494"/>
    </location>
</feature>
<dbReference type="CDD" id="cd06084">
    <property type="entry name" value="KOW_Spt5_4"/>
    <property type="match status" value="1"/>
</dbReference>
<feature type="domain" description="Spt5 C-terminal" evidence="16">
    <location>
        <begin position="2064"/>
        <end position="2229"/>
    </location>
</feature>
<evidence type="ECO:0000256" key="13">
    <source>
        <dbReference type="PROSITE-ProRule" id="PRU00221"/>
    </source>
</evidence>
<feature type="domain" description="KOW" evidence="15">
    <location>
        <begin position="1521"/>
        <end position="1549"/>
    </location>
</feature>
<evidence type="ECO:0000259" key="16">
    <source>
        <dbReference type="SMART" id="SM01104"/>
    </source>
</evidence>
<feature type="compositionally biased region" description="Polar residues" evidence="14">
    <location>
        <begin position="506"/>
        <end position="518"/>
    </location>
</feature>
<protein>
    <recommendedName>
        <fullName evidence="3">Transcription elongation factor SPT5</fullName>
    </recommendedName>
    <alternativeName>
        <fullName evidence="11 12">Chromatin Elongation factor SPT5</fullName>
    </alternativeName>
    <alternativeName>
        <fullName evidence="4">Transcription elongation factor spt5</fullName>
    </alternativeName>
</protein>
<dbReference type="PROSITE" id="PS50294">
    <property type="entry name" value="WD_REPEATS_REGION"/>
    <property type="match status" value="1"/>
</dbReference>
<feature type="compositionally biased region" description="Low complexity" evidence="14">
    <location>
        <begin position="450"/>
        <end position="463"/>
    </location>
</feature>
<dbReference type="InterPro" id="IPR036322">
    <property type="entry name" value="WD40_repeat_dom_sf"/>
</dbReference>
<feature type="repeat" description="WD" evidence="13">
    <location>
        <begin position="778"/>
        <end position="820"/>
    </location>
</feature>
<feature type="domain" description="KOW" evidence="15">
    <location>
        <begin position="1953"/>
        <end position="1980"/>
    </location>
</feature>
<dbReference type="Pfam" id="PF00400">
    <property type="entry name" value="WD40"/>
    <property type="match status" value="2"/>
</dbReference>
<dbReference type="Proteomes" id="UP001287286">
    <property type="component" value="Unassembled WGS sequence"/>
</dbReference>
<dbReference type="CDD" id="cd09888">
    <property type="entry name" value="NGN_Euk"/>
    <property type="match status" value="1"/>
</dbReference>
<feature type="region of interest" description="Disordered" evidence="14">
    <location>
        <begin position="2009"/>
        <end position="2268"/>
    </location>
</feature>
<feature type="compositionally biased region" description="Acidic residues" evidence="14">
    <location>
        <begin position="1284"/>
        <end position="1308"/>
    </location>
</feature>
<comment type="function">
    <text evidence="9">The SPT4-SPT5 complex mediates both activation and inhibition of transcription elongation, and plays a role in pre-mRNA processing. This complex seems to be important for the stability of the RNA polymerase II elongation machinery on the chromatin template but not for the inherent ability of this machinery to translocate down the gene.</text>
</comment>
<evidence type="ECO:0000256" key="2">
    <source>
        <dbReference type="ARBA" id="ARBA00006956"/>
    </source>
</evidence>
<dbReference type="InterPro" id="IPR008991">
    <property type="entry name" value="Translation_prot_SH3-like_sf"/>
</dbReference>
<evidence type="ECO:0000256" key="9">
    <source>
        <dbReference type="ARBA" id="ARBA00024691"/>
    </source>
</evidence>
<evidence type="ECO:0000256" key="7">
    <source>
        <dbReference type="ARBA" id="ARBA00023163"/>
    </source>
</evidence>
<feature type="region of interest" description="Disordered" evidence="14">
    <location>
        <begin position="155"/>
        <end position="176"/>
    </location>
</feature>